<keyword evidence="7 8" id="KW-0472">Membrane</keyword>
<evidence type="ECO:0000256" key="2">
    <source>
        <dbReference type="ARBA" id="ARBA00022448"/>
    </source>
</evidence>
<evidence type="ECO:0008006" key="11">
    <source>
        <dbReference type="Google" id="ProtNLM"/>
    </source>
</evidence>
<keyword evidence="5 8" id="KW-1133">Transmembrane helix</keyword>
<dbReference type="GO" id="GO:0005886">
    <property type="term" value="C:plasma membrane"/>
    <property type="evidence" value="ECO:0007669"/>
    <property type="project" value="UniProtKB-SubCell"/>
</dbReference>
<accession>A0A6H0V2Y2</accession>
<sequence>MWNWTYSFEVASAFGTTGLSSGITASLNTASKITILIVMFIGQFGISSTLLVWKRKRNNHRSYEYAEDDVAIG</sequence>
<evidence type="ECO:0000313" key="10">
    <source>
        <dbReference type="Proteomes" id="UP000503310"/>
    </source>
</evidence>
<evidence type="ECO:0000256" key="8">
    <source>
        <dbReference type="SAM" id="Phobius"/>
    </source>
</evidence>
<dbReference type="PANTHER" id="PTHR32024:SF4">
    <property type="entry name" value="KTR SYSTEM POTASSIUM UPTAKE PROTEIN D"/>
    <property type="match status" value="1"/>
</dbReference>
<reference evidence="9 10" key="1">
    <citation type="submission" date="2019-12" db="EMBL/GenBank/DDBJ databases">
        <title>Sequencing and analysis of the whole genome of Mycoplasma gallinaceum strain Peacock20181011.</title>
        <authorList>
            <person name="Liu X."/>
            <person name="Qin Z."/>
            <person name="Xu H."/>
        </authorList>
    </citation>
    <scope>NUCLEOTIDE SEQUENCE [LARGE SCALE GENOMIC DNA]</scope>
    <source>
        <strain evidence="9 10">Peacock20181011</strain>
    </source>
</reference>
<feature type="transmembrane region" description="Helical" evidence="8">
    <location>
        <begin position="33"/>
        <end position="53"/>
    </location>
</feature>
<keyword evidence="6" id="KW-0406">Ion transport</keyword>
<dbReference type="EMBL" id="CP047225">
    <property type="protein sequence ID" value="QIW62681.1"/>
    <property type="molecule type" value="Genomic_DNA"/>
</dbReference>
<evidence type="ECO:0000313" key="9">
    <source>
        <dbReference type="EMBL" id="QIW62681.1"/>
    </source>
</evidence>
<dbReference type="InterPro" id="IPR003445">
    <property type="entry name" value="Cat_transpt"/>
</dbReference>
<evidence type="ECO:0000256" key="5">
    <source>
        <dbReference type="ARBA" id="ARBA00022989"/>
    </source>
</evidence>
<evidence type="ECO:0000256" key="6">
    <source>
        <dbReference type="ARBA" id="ARBA00023065"/>
    </source>
</evidence>
<evidence type="ECO:0000256" key="7">
    <source>
        <dbReference type="ARBA" id="ARBA00023136"/>
    </source>
</evidence>
<keyword evidence="2" id="KW-0813">Transport</keyword>
<comment type="subcellular location">
    <subcellularLocation>
        <location evidence="1">Cell membrane</location>
        <topology evidence="1">Multi-pass membrane protein</topology>
    </subcellularLocation>
</comment>
<dbReference type="AlphaFoldDB" id="A0A6H0V2Y2"/>
<gene>
    <name evidence="9" type="ORF">GOQ20_03125</name>
</gene>
<organism evidence="9 10">
    <name type="scientific">Mycoplasmopsis gallinacea</name>
    <dbReference type="NCBI Taxonomy" id="29556"/>
    <lineage>
        <taxon>Bacteria</taxon>
        <taxon>Bacillati</taxon>
        <taxon>Mycoplasmatota</taxon>
        <taxon>Mycoplasmoidales</taxon>
        <taxon>Metamycoplasmataceae</taxon>
        <taxon>Mycoplasmopsis</taxon>
    </lineage>
</organism>
<evidence type="ECO:0000256" key="4">
    <source>
        <dbReference type="ARBA" id="ARBA00022692"/>
    </source>
</evidence>
<dbReference type="Pfam" id="PF02386">
    <property type="entry name" value="TrkH"/>
    <property type="match status" value="1"/>
</dbReference>
<dbReference type="PANTHER" id="PTHR32024">
    <property type="entry name" value="TRK SYSTEM POTASSIUM UPTAKE PROTEIN TRKG-RELATED"/>
    <property type="match status" value="1"/>
</dbReference>
<dbReference type="GO" id="GO:0008324">
    <property type="term" value="F:monoatomic cation transmembrane transporter activity"/>
    <property type="evidence" value="ECO:0007669"/>
    <property type="project" value="InterPro"/>
</dbReference>
<dbReference type="GO" id="GO:0030001">
    <property type="term" value="P:metal ion transport"/>
    <property type="evidence" value="ECO:0007669"/>
    <property type="project" value="UniProtKB-ARBA"/>
</dbReference>
<dbReference type="Proteomes" id="UP000503310">
    <property type="component" value="Chromosome"/>
</dbReference>
<name>A0A6H0V2Y2_9BACT</name>
<keyword evidence="3" id="KW-1003">Cell membrane</keyword>
<proteinExistence type="predicted"/>
<keyword evidence="4 8" id="KW-0812">Transmembrane</keyword>
<protein>
    <recommendedName>
        <fullName evidence="11">Ktr system potassium uptake protein B</fullName>
    </recommendedName>
</protein>
<evidence type="ECO:0000256" key="3">
    <source>
        <dbReference type="ARBA" id="ARBA00022475"/>
    </source>
</evidence>
<evidence type="ECO:0000256" key="1">
    <source>
        <dbReference type="ARBA" id="ARBA00004651"/>
    </source>
</evidence>